<name>A0A7W8U9K1_9HYPH</name>
<reference evidence="2 3" key="1">
    <citation type="submission" date="2020-08" db="EMBL/GenBank/DDBJ databases">
        <title>Genomic Encyclopedia of Type Strains, Phase IV (KMG-V): Genome sequencing to study the core and pangenomes of soil and plant-associated prokaryotes.</title>
        <authorList>
            <person name="Whitman W."/>
        </authorList>
    </citation>
    <scope>NUCLEOTIDE SEQUENCE [LARGE SCALE GENOMIC DNA]</scope>
    <source>
        <strain evidence="2 3">SEMIA 4084</strain>
    </source>
</reference>
<feature type="region of interest" description="Disordered" evidence="1">
    <location>
        <begin position="219"/>
        <end position="301"/>
    </location>
</feature>
<feature type="region of interest" description="Disordered" evidence="1">
    <location>
        <begin position="315"/>
        <end position="403"/>
    </location>
</feature>
<dbReference type="EMBL" id="JACHBK010000004">
    <property type="protein sequence ID" value="MBB5535258.1"/>
    <property type="molecule type" value="Genomic_DNA"/>
</dbReference>
<gene>
    <name evidence="2" type="ORF">GGD55_001952</name>
</gene>
<dbReference type="Proteomes" id="UP000585507">
    <property type="component" value="Unassembled WGS sequence"/>
</dbReference>
<dbReference type="RefSeq" id="WP_018327828.1">
    <property type="nucleotide sequence ID" value="NZ_JACHBK010000004.1"/>
</dbReference>
<feature type="compositionally biased region" description="Low complexity" evidence="1">
    <location>
        <begin position="154"/>
        <end position="170"/>
    </location>
</feature>
<evidence type="ECO:0000313" key="2">
    <source>
        <dbReference type="EMBL" id="MBB5535258.1"/>
    </source>
</evidence>
<feature type="compositionally biased region" description="Basic and acidic residues" evidence="1">
    <location>
        <begin position="225"/>
        <end position="238"/>
    </location>
</feature>
<feature type="compositionally biased region" description="Polar residues" evidence="1">
    <location>
        <begin position="365"/>
        <end position="375"/>
    </location>
</feature>
<feature type="compositionally biased region" description="Polar residues" evidence="1">
    <location>
        <begin position="598"/>
        <end position="611"/>
    </location>
</feature>
<feature type="region of interest" description="Disordered" evidence="1">
    <location>
        <begin position="151"/>
        <end position="196"/>
    </location>
</feature>
<feature type="compositionally biased region" description="Low complexity" evidence="1">
    <location>
        <begin position="336"/>
        <end position="345"/>
    </location>
</feature>
<evidence type="ECO:0000313" key="3">
    <source>
        <dbReference type="Proteomes" id="UP000585507"/>
    </source>
</evidence>
<organism evidence="2 3">
    <name type="scientific">Rhizobium giardinii</name>
    <dbReference type="NCBI Taxonomy" id="56731"/>
    <lineage>
        <taxon>Bacteria</taxon>
        <taxon>Pseudomonadati</taxon>
        <taxon>Pseudomonadota</taxon>
        <taxon>Alphaproteobacteria</taxon>
        <taxon>Hyphomicrobiales</taxon>
        <taxon>Rhizobiaceae</taxon>
        <taxon>Rhizobium/Agrobacterium group</taxon>
        <taxon>Rhizobium</taxon>
    </lineage>
</organism>
<keyword evidence="3" id="KW-1185">Reference proteome</keyword>
<proteinExistence type="predicted"/>
<feature type="region of interest" description="Disordered" evidence="1">
    <location>
        <begin position="113"/>
        <end position="136"/>
    </location>
</feature>
<sequence length="810" mass="86100">MADFVAVIRRTVDGLSDNVPEMRAKVYEKARGAVRRQLESMKPRPSDEMIERQMVKLEAAIMEVESDHAEALPALEEELAAAPPEIAAEPVEAAEEPAVAEEAPPAVAEAHPAVETDAEDSHGDVVEEPSHQPVEAHVDAVAPIDETVESPGYEETAAPEPAPVAAEAGETYGEQGEPAPAAEPVSQAELAETGETVEVPAEDEPLQHELPQHQLPLDELPQPELRQDEPPHELRQDELPQDELPQAASEPPYAVAAQTSSQDDAHVSSLLEDEFSAPATVKDKPMPSASSEWELPEWNDPVPVVAHSQSVWTEAAGESAITDEIPDLTDYERAEPAASPHAASSGKEQETAEPSHSWAWDDSDPFTQKSATGADSTEPAISDWSWPVEKQAPADEQKPAGDAWNDVDDLLHYNAAPAATGAAAAFQQNREAAGVGEDLAVASRPVSYRAEPKRSSINLKVIAIVAAILIILGGATYAYWRNQEAVNAWVTATIDSLTAQIPAQKTPDATGSQATKNVATPEASKQAETPPSTEVASVEGSSTKFTQRLQADGTEVDQGPAPVPGGEAASEEGKSVAAQTEAGAPQDVAQATPGGQADNAQPAQAVPEQQNAVNPATQQIPAGAQKMFLYEERLGQSAPTAIEGNVAWSVKEESPGGDAKPEPVVQAQINVPERGLTALMTIKRNADTSLPASHVIEFVFSLPENFEGGSIESVQRVAMKRNEQDRGDPLIAVPAKITEDFHMIALNDFPEAVATNTELLRSRSWIDIPLTYRNGRRALLTLEKGPAGTEAFAKAMQAWSLAAKPNPAGQ</sequence>
<feature type="region of interest" description="Disordered" evidence="1">
    <location>
        <begin position="504"/>
        <end position="611"/>
    </location>
</feature>
<comment type="caution">
    <text evidence="2">The sequence shown here is derived from an EMBL/GenBank/DDBJ whole genome shotgun (WGS) entry which is preliminary data.</text>
</comment>
<feature type="compositionally biased region" description="Polar residues" evidence="1">
    <location>
        <begin position="504"/>
        <end position="518"/>
    </location>
</feature>
<evidence type="ECO:0000256" key="1">
    <source>
        <dbReference type="SAM" id="MobiDB-lite"/>
    </source>
</evidence>
<feature type="compositionally biased region" description="Polar residues" evidence="1">
    <location>
        <begin position="526"/>
        <end position="549"/>
    </location>
</feature>
<protein>
    <submittedName>
        <fullName evidence="2">Uncharacterized protein</fullName>
    </submittedName>
</protein>
<feature type="compositionally biased region" description="Basic and acidic residues" evidence="1">
    <location>
        <begin position="119"/>
        <end position="136"/>
    </location>
</feature>
<dbReference type="AlphaFoldDB" id="A0A7W8U9K1"/>
<accession>A0A7W8U9K1</accession>